<dbReference type="PANTHER" id="PTHR12439:SF11">
    <property type="entry name" value="URIDYLATE-SPECIFIC ENDORIBONUCLEASE"/>
    <property type="match status" value="1"/>
</dbReference>
<keyword evidence="10" id="KW-0456">Lyase</keyword>
<evidence type="ECO:0000256" key="10">
    <source>
        <dbReference type="ARBA" id="ARBA00023239"/>
    </source>
</evidence>
<keyword evidence="7" id="KW-0378">Hydrolase</keyword>
<dbReference type="AlphaFoldDB" id="A0A7S0XJA1"/>
<dbReference type="GO" id="GO:0003723">
    <property type="term" value="F:RNA binding"/>
    <property type="evidence" value="ECO:0007669"/>
    <property type="project" value="UniProtKB-KW"/>
</dbReference>
<evidence type="ECO:0000256" key="4">
    <source>
        <dbReference type="ARBA" id="ARBA00022722"/>
    </source>
</evidence>
<evidence type="ECO:0000256" key="3">
    <source>
        <dbReference type="ARBA" id="ARBA00011245"/>
    </source>
</evidence>
<keyword evidence="6" id="KW-0255">Endonuclease</keyword>
<dbReference type="EMBL" id="HBFE01001542">
    <property type="protein sequence ID" value="CAD8724982.1"/>
    <property type="molecule type" value="Transcribed_RNA"/>
</dbReference>
<reference evidence="13" key="1">
    <citation type="submission" date="2021-01" db="EMBL/GenBank/DDBJ databases">
        <authorList>
            <person name="Corre E."/>
            <person name="Pelletier E."/>
            <person name="Niang G."/>
            <person name="Scheremetjew M."/>
            <person name="Finn R."/>
            <person name="Kale V."/>
            <person name="Holt S."/>
            <person name="Cochrane G."/>
            <person name="Meng A."/>
            <person name="Brown T."/>
            <person name="Cohen L."/>
        </authorList>
    </citation>
    <scope>NUCLEOTIDE SEQUENCE</scope>
    <source>
        <strain evidence="13">CCMP3276</strain>
    </source>
</reference>
<dbReference type="InterPro" id="IPR037227">
    <property type="entry name" value="EndoU-like"/>
</dbReference>
<keyword evidence="4" id="KW-0540">Nuclease</keyword>
<accession>A0A7S0XJA1</accession>
<dbReference type="PANTHER" id="PTHR12439">
    <property type="entry name" value="PLACENTAL PROTEIN 11-RELATED"/>
    <property type="match status" value="1"/>
</dbReference>
<comment type="subunit">
    <text evidence="3">Monomer.</text>
</comment>
<dbReference type="GO" id="GO:0016829">
    <property type="term" value="F:lyase activity"/>
    <property type="evidence" value="ECO:0007669"/>
    <property type="project" value="UniProtKB-KW"/>
</dbReference>
<keyword evidence="9" id="KW-0464">Manganese</keyword>
<comment type="cofactor">
    <cofactor evidence="1">
        <name>Mn(2+)</name>
        <dbReference type="ChEBI" id="CHEBI:29035"/>
    </cofactor>
</comment>
<evidence type="ECO:0000313" key="13">
    <source>
        <dbReference type="EMBL" id="CAD8724982.1"/>
    </source>
</evidence>
<feature type="domain" description="EndoU" evidence="12">
    <location>
        <begin position="107"/>
        <end position="392"/>
    </location>
</feature>
<comment type="similarity">
    <text evidence="2">Belongs to the ENDOU family.</text>
</comment>
<evidence type="ECO:0000256" key="7">
    <source>
        <dbReference type="ARBA" id="ARBA00022801"/>
    </source>
</evidence>
<evidence type="ECO:0000256" key="1">
    <source>
        <dbReference type="ARBA" id="ARBA00001936"/>
    </source>
</evidence>
<evidence type="ECO:0000256" key="6">
    <source>
        <dbReference type="ARBA" id="ARBA00022759"/>
    </source>
</evidence>
<dbReference type="Pfam" id="PF09412">
    <property type="entry name" value="XendoU"/>
    <property type="match status" value="1"/>
</dbReference>
<sequence length="392" mass="44478">MSAEQDLRVAAQKRLAFVRSMQFQNKVPNDDQLCSFLDAVRAELRDLAQASENADTLSAKVESLVDEHLAEGIAFDQADDGLEVILRELRQVEVDAAVAAVNPSEDELASLPLAIAQLWMLDINRLEPNLDYVLDLQGGKKFHDDSDTAERPLFKYISRTVFQRPTYQLFYSLLDNYVAETGVEESETQQEKSENRAFIDAIYSMPAVRYAHLYAASRGWLEAEGIEDPADIGSFKRLLYRLWFYFYRREERNDSSGFEHVFLGEVRDDKVIGLHNWIQILREERAGTLNYTGYILPRRRSTELPEGDDHLLGIQFEWNGAVKPMSSIFVGVSPEFEVALYTLCFLNAAHGSEGDDGKVAATLEDEIDVKIVAHLMGRHKPRLGSCYPELVE</sequence>
<keyword evidence="8" id="KW-0694">RNA-binding</keyword>
<evidence type="ECO:0000256" key="11">
    <source>
        <dbReference type="SAM" id="Coils"/>
    </source>
</evidence>
<keyword evidence="5" id="KW-0479">Metal-binding</keyword>
<dbReference type="InterPro" id="IPR018998">
    <property type="entry name" value="EndoU_C"/>
</dbReference>
<evidence type="ECO:0000256" key="8">
    <source>
        <dbReference type="ARBA" id="ARBA00022884"/>
    </source>
</evidence>
<evidence type="ECO:0000259" key="12">
    <source>
        <dbReference type="PROSITE" id="PS51959"/>
    </source>
</evidence>
<name>A0A7S0XJA1_9RHOD</name>
<protein>
    <recommendedName>
        <fullName evidence="12">EndoU domain-containing protein</fullName>
    </recommendedName>
</protein>
<dbReference type="GO" id="GO:0046872">
    <property type="term" value="F:metal ion binding"/>
    <property type="evidence" value="ECO:0007669"/>
    <property type="project" value="UniProtKB-KW"/>
</dbReference>
<dbReference type="GO" id="GO:0004521">
    <property type="term" value="F:RNA endonuclease activity"/>
    <property type="evidence" value="ECO:0007669"/>
    <property type="project" value="InterPro"/>
</dbReference>
<evidence type="ECO:0000256" key="5">
    <source>
        <dbReference type="ARBA" id="ARBA00022723"/>
    </source>
</evidence>
<dbReference type="CDD" id="cd21159">
    <property type="entry name" value="XendoU"/>
    <property type="match status" value="1"/>
</dbReference>
<dbReference type="InterPro" id="IPR039787">
    <property type="entry name" value="ENDOU"/>
</dbReference>
<dbReference type="GO" id="GO:0016787">
    <property type="term" value="F:hydrolase activity"/>
    <property type="evidence" value="ECO:0007669"/>
    <property type="project" value="UniProtKB-KW"/>
</dbReference>
<proteinExistence type="inferred from homology"/>
<dbReference type="PROSITE" id="PS51959">
    <property type="entry name" value="ENDOU"/>
    <property type="match status" value="1"/>
</dbReference>
<feature type="coiled-coil region" evidence="11">
    <location>
        <begin position="40"/>
        <end position="67"/>
    </location>
</feature>
<dbReference type="SUPFAM" id="SSF142877">
    <property type="entry name" value="EndoU-like"/>
    <property type="match status" value="1"/>
</dbReference>
<evidence type="ECO:0000256" key="9">
    <source>
        <dbReference type="ARBA" id="ARBA00023211"/>
    </source>
</evidence>
<keyword evidence="11" id="KW-0175">Coiled coil</keyword>
<evidence type="ECO:0000256" key="2">
    <source>
        <dbReference type="ARBA" id="ARBA00010168"/>
    </source>
</evidence>
<gene>
    <name evidence="13" type="ORF">EMAD1354_LOCUS1059</name>
</gene>
<organism evidence="13">
    <name type="scientific">Erythrolobus madagascarensis</name>
    <dbReference type="NCBI Taxonomy" id="708628"/>
    <lineage>
        <taxon>Eukaryota</taxon>
        <taxon>Rhodophyta</taxon>
        <taxon>Bangiophyceae</taxon>
        <taxon>Porphyridiales</taxon>
        <taxon>Porphyridiaceae</taxon>
        <taxon>Erythrolobus</taxon>
    </lineage>
</organism>